<dbReference type="EMBL" id="NHTK01005364">
    <property type="protein sequence ID" value="PPQ80412.1"/>
    <property type="molecule type" value="Genomic_DNA"/>
</dbReference>
<feature type="region of interest" description="Disordered" evidence="2">
    <location>
        <begin position="564"/>
        <end position="593"/>
    </location>
</feature>
<organism evidence="3 4">
    <name type="scientific">Panaeolus cyanescens</name>
    <dbReference type="NCBI Taxonomy" id="181874"/>
    <lineage>
        <taxon>Eukaryota</taxon>
        <taxon>Fungi</taxon>
        <taxon>Dikarya</taxon>
        <taxon>Basidiomycota</taxon>
        <taxon>Agaricomycotina</taxon>
        <taxon>Agaricomycetes</taxon>
        <taxon>Agaricomycetidae</taxon>
        <taxon>Agaricales</taxon>
        <taxon>Agaricineae</taxon>
        <taxon>Galeropsidaceae</taxon>
        <taxon>Panaeolus</taxon>
    </lineage>
</organism>
<accession>A0A409WPI7</accession>
<evidence type="ECO:0000256" key="1">
    <source>
        <dbReference type="SAM" id="Coils"/>
    </source>
</evidence>
<name>A0A409WPI7_9AGAR</name>
<feature type="region of interest" description="Disordered" evidence="2">
    <location>
        <begin position="217"/>
        <end position="248"/>
    </location>
</feature>
<feature type="coiled-coil region" evidence="1">
    <location>
        <begin position="380"/>
        <end position="414"/>
    </location>
</feature>
<feature type="region of interest" description="Disordered" evidence="2">
    <location>
        <begin position="1"/>
        <end position="124"/>
    </location>
</feature>
<dbReference type="Proteomes" id="UP000284842">
    <property type="component" value="Unassembled WGS sequence"/>
</dbReference>
<comment type="caution">
    <text evidence="3">The sequence shown here is derived from an EMBL/GenBank/DDBJ whole genome shotgun (WGS) entry which is preliminary data.</text>
</comment>
<proteinExistence type="predicted"/>
<evidence type="ECO:0000313" key="3">
    <source>
        <dbReference type="EMBL" id="PPQ80412.1"/>
    </source>
</evidence>
<sequence length="593" mass="64033">MTPHSLRKAAIFEEQERRRSMAVEQASSTAEQQKEKEPQKEQEKEKESEEKRTEIEKDKEKDKEKEKGPDDAVEVASVLSDLSSASVESVDRGLAPHDDPEHDAGGDSTRRSLRPKPTKVVPPAEAKTSRVVYSNEHPLKTWLREQNAGSLPPEFLAKHKKCAPCERRQQSCIARAGTLKCEVCVQRKVPCPRAKIYLVSRLMEHLNVPQAEAEKVFDHHWGRGGGSKAKPTDSKKSEGAAGDESIMGSRAQTPALNASTASVSAAATPAAPVAASAATSSTPATNVPSNTTHSDTLPSISTARASTSKPMDPPRVVPARHQKSLHHESNKTGPECPTPVAQTSSGLGRITIPPKVTRSITTSSTTTTTEIHITRSQASSITASRREKALEQQLEDALNELGRERELIAHLRKRLNQEGHANATIAGNEQAKRETLSQGYRDQINALTTQHKALKDDLTRTLTLTYAVLTPISEEINRLKQSGADVARLDSIVGVYRTSVCKTFDQLLGTSTGVSAMSDLLGANPSSSAYATPVPEGAAINGDVTMMGAAALIAASAEEGREALELKRARESDARASKESADSERRSKRTRVA</sequence>
<gene>
    <name evidence="3" type="ORF">CVT24_000742</name>
</gene>
<feature type="compositionally biased region" description="Basic and acidic residues" evidence="2">
    <location>
        <begin position="564"/>
        <end position="585"/>
    </location>
</feature>
<feature type="compositionally biased region" description="Basic and acidic residues" evidence="2">
    <location>
        <begin position="32"/>
        <end position="70"/>
    </location>
</feature>
<protein>
    <submittedName>
        <fullName evidence="3">Uncharacterized protein</fullName>
    </submittedName>
</protein>
<feature type="compositionally biased region" description="Low complexity" evidence="2">
    <location>
        <begin position="74"/>
        <end position="88"/>
    </location>
</feature>
<feature type="compositionally biased region" description="Low complexity" evidence="2">
    <location>
        <begin position="277"/>
        <end position="292"/>
    </location>
</feature>
<evidence type="ECO:0000313" key="4">
    <source>
        <dbReference type="Proteomes" id="UP000284842"/>
    </source>
</evidence>
<feature type="compositionally biased region" description="Basic and acidic residues" evidence="2">
    <location>
        <begin position="10"/>
        <end position="21"/>
    </location>
</feature>
<feature type="compositionally biased region" description="Low complexity" evidence="2">
    <location>
        <begin position="357"/>
        <end position="370"/>
    </location>
</feature>
<feature type="region of interest" description="Disordered" evidence="2">
    <location>
        <begin position="277"/>
        <end position="370"/>
    </location>
</feature>
<reference evidence="3 4" key="1">
    <citation type="journal article" date="2018" name="Evol. Lett.">
        <title>Horizontal gene cluster transfer increased hallucinogenic mushroom diversity.</title>
        <authorList>
            <person name="Reynolds H.T."/>
            <person name="Vijayakumar V."/>
            <person name="Gluck-Thaler E."/>
            <person name="Korotkin H.B."/>
            <person name="Matheny P.B."/>
            <person name="Slot J.C."/>
        </authorList>
    </citation>
    <scope>NUCLEOTIDE SEQUENCE [LARGE SCALE GENOMIC DNA]</scope>
    <source>
        <strain evidence="3 4">2629</strain>
    </source>
</reference>
<dbReference type="AlphaFoldDB" id="A0A409WPI7"/>
<feature type="compositionally biased region" description="Basic and acidic residues" evidence="2">
    <location>
        <begin position="89"/>
        <end position="110"/>
    </location>
</feature>
<feature type="compositionally biased region" description="Polar residues" evidence="2">
    <location>
        <begin position="293"/>
        <end position="309"/>
    </location>
</feature>
<dbReference type="InParanoid" id="A0A409WPI7"/>
<dbReference type="OrthoDB" id="10421172at2759"/>
<keyword evidence="4" id="KW-1185">Reference proteome</keyword>
<keyword evidence="1" id="KW-0175">Coiled coil</keyword>
<evidence type="ECO:0000256" key="2">
    <source>
        <dbReference type="SAM" id="MobiDB-lite"/>
    </source>
</evidence>